<evidence type="ECO:0000313" key="7">
    <source>
        <dbReference type="EMBL" id="KEF55919.1"/>
    </source>
</evidence>
<keyword evidence="8" id="KW-1185">Reference proteome</keyword>
<keyword evidence="4" id="KW-0274">FAD</keyword>
<evidence type="ECO:0000256" key="2">
    <source>
        <dbReference type="ARBA" id="ARBA00005466"/>
    </source>
</evidence>
<dbReference type="InterPro" id="IPR006094">
    <property type="entry name" value="Oxid_FAD_bind_N"/>
</dbReference>
<dbReference type="Gene3D" id="3.30.465.10">
    <property type="match status" value="1"/>
</dbReference>
<feature type="domain" description="FAD-binding PCMH-type" evidence="6">
    <location>
        <begin position="34"/>
        <end position="205"/>
    </location>
</feature>
<proteinExistence type="inferred from homology"/>
<comment type="cofactor">
    <cofactor evidence="1">
        <name>FAD</name>
        <dbReference type="ChEBI" id="CHEBI:57692"/>
    </cofactor>
</comment>
<dbReference type="SUPFAM" id="SSF56176">
    <property type="entry name" value="FAD-binding/transporter-associated domain-like"/>
    <property type="match status" value="1"/>
</dbReference>
<evidence type="ECO:0000256" key="3">
    <source>
        <dbReference type="ARBA" id="ARBA00022630"/>
    </source>
</evidence>
<dbReference type="HOGENOM" id="CLU_018354_9_1_1"/>
<dbReference type="RefSeq" id="XP_013258509.1">
    <property type="nucleotide sequence ID" value="XM_013403055.1"/>
</dbReference>
<dbReference type="PANTHER" id="PTHR42973:SF39">
    <property type="entry name" value="FAD-BINDING PCMH-TYPE DOMAIN-CONTAINING PROTEIN"/>
    <property type="match status" value="1"/>
</dbReference>
<protein>
    <recommendedName>
        <fullName evidence="6">FAD-binding PCMH-type domain-containing protein</fullName>
    </recommendedName>
</protein>
<dbReference type="PROSITE" id="PS51387">
    <property type="entry name" value="FAD_PCMH"/>
    <property type="match status" value="1"/>
</dbReference>
<organism evidence="7 8">
    <name type="scientific">Exophiala aquamarina CBS 119918</name>
    <dbReference type="NCBI Taxonomy" id="1182545"/>
    <lineage>
        <taxon>Eukaryota</taxon>
        <taxon>Fungi</taxon>
        <taxon>Dikarya</taxon>
        <taxon>Ascomycota</taxon>
        <taxon>Pezizomycotina</taxon>
        <taxon>Eurotiomycetes</taxon>
        <taxon>Chaetothyriomycetidae</taxon>
        <taxon>Chaetothyriales</taxon>
        <taxon>Herpotrichiellaceae</taxon>
        <taxon>Exophiala</taxon>
    </lineage>
</organism>
<evidence type="ECO:0000259" key="6">
    <source>
        <dbReference type="PROSITE" id="PS51387"/>
    </source>
</evidence>
<evidence type="ECO:0000313" key="8">
    <source>
        <dbReference type="Proteomes" id="UP000027920"/>
    </source>
</evidence>
<evidence type="ECO:0000256" key="5">
    <source>
        <dbReference type="ARBA" id="ARBA00023002"/>
    </source>
</evidence>
<reference evidence="7 8" key="1">
    <citation type="submission" date="2013-03" db="EMBL/GenBank/DDBJ databases">
        <title>The Genome Sequence of Exophiala aquamarina CBS 119918.</title>
        <authorList>
            <consortium name="The Broad Institute Genomics Platform"/>
            <person name="Cuomo C."/>
            <person name="de Hoog S."/>
            <person name="Gorbushina A."/>
            <person name="Walker B."/>
            <person name="Young S.K."/>
            <person name="Zeng Q."/>
            <person name="Gargeya S."/>
            <person name="Fitzgerald M."/>
            <person name="Haas B."/>
            <person name="Abouelleil A."/>
            <person name="Allen A.W."/>
            <person name="Alvarado L."/>
            <person name="Arachchi H.M."/>
            <person name="Berlin A.M."/>
            <person name="Chapman S.B."/>
            <person name="Gainer-Dewar J."/>
            <person name="Goldberg J."/>
            <person name="Griggs A."/>
            <person name="Gujja S."/>
            <person name="Hansen M."/>
            <person name="Howarth C."/>
            <person name="Imamovic A."/>
            <person name="Ireland A."/>
            <person name="Larimer J."/>
            <person name="McCowan C."/>
            <person name="Murphy C."/>
            <person name="Pearson M."/>
            <person name="Poon T.W."/>
            <person name="Priest M."/>
            <person name="Roberts A."/>
            <person name="Saif S."/>
            <person name="Shea T."/>
            <person name="Sisk P."/>
            <person name="Sykes S."/>
            <person name="Wortman J."/>
            <person name="Nusbaum C."/>
            <person name="Birren B."/>
        </authorList>
    </citation>
    <scope>NUCLEOTIDE SEQUENCE [LARGE SCALE GENOMIC DNA]</scope>
    <source>
        <strain evidence="7 8">CBS 119918</strain>
    </source>
</reference>
<keyword evidence="3" id="KW-0285">Flavoprotein</keyword>
<dbReference type="Gene3D" id="3.40.462.20">
    <property type="match status" value="1"/>
</dbReference>
<dbReference type="PANTHER" id="PTHR42973">
    <property type="entry name" value="BINDING OXIDOREDUCTASE, PUTATIVE (AFU_ORTHOLOGUE AFUA_1G17690)-RELATED"/>
    <property type="match status" value="1"/>
</dbReference>
<accession>A0A072P729</accession>
<comment type="similarity">
    <text evidence="2">Belongs to the oxygen-dependent FAD-linked oxidoreductase family.</text>
</comment>
<dbReference type="STRING" id="1182545.A0A072P729"/>
<keyword evidence="5" id="KW-0560">Oxidoreductase</keyword>
<dbReference type="GeneID" id="25282413"/>
<dbReference type="Gene3D" id="3.30.43.10">
    <property type="entry name" value="Uridine Diphospho-n-acetylenolpyruvylglucosamine Reductase, domain 2"/>
    <property type="match status" value="1"/>
</dbReference>
<gene>
    <name evidence="7" type="ORF">A1O9_07499</name>
</gene>
<dbReference type="Pfam" id="PF01565">
    <property type="entry name" value="FAD_binding_4"/>
    <property type="match status" value="1"/>
</dbReference>
<dbReference type="AlphaFoldDB" id="A0A072P729"/>
<evidence type="ECO:0000256" key="4">
    <source>
        <dbReference type="ARBA" id="ARBA00022827"/>
    </source>
</evidence>
<dbReference type="VEuPathDB" id="FungiDB:A1O9_07499"/>
<dbReference type="InterPro" id="IPR016166">
    <property type="entry name" value="FAD-bd_PCMH"/>
</dbReference>
<dbReference type="InterPro" id="IPR016167">
    <property type="entry name" value="FAD-bd_PCMH_sub1"/>
</dbReference>
<dbReference type="GO" id="GO:0016491">
    <property type="term" value="F:oxidoreductase activity"/>
    <property type="evidence" value="ECO:0007669"/>
    <property type="project" value="UniProtKB-KW"/>
</dbReference>
<name>A0A072P729_9EURO</name>
<dbReference type="Proteomes" id="UP000027920">
    <property type="component" value="Unassembled WGS sequence"/>
</dbReference>
<sequence>MEKIPTFPIIWKGDDPSSPYEEARVGRIFNQRRPSRYPLAVVQAREPAHVAEAVKLAIDRKSRVSVRSGGHSWSVSSIRDNAILVDLGDYHEMTLDETTGVVQVSPSTTSAELNTFLHPRGRMFAGGHCPDVAVGGFLLLGGVGWNARNWGWACEQVVALDVVTADGRMLRADVQENTELYWAARGCGPGFPGVITRFHLQTRPLKKVMRSSLYAYPTAKYRCAFEWVLKLTPTFDKETEIVMISTYPPGVDEQHIMVMFITFQDSEDSAQQALRPAEDSFPDEPVLHWFCQETDLEKEYAGQAHANPAGHRYHCENAFLRDGEDVVSVLEKAMTTSPSKETYTFWYPFYPWSKRPLPDMALSLQADNYIAMYTICKDEANDENCQAWTRDIMDEMKKYSVGSYLGDMDLQIRTTKFWSDDHAARLMDIRRRWDPNGVICGYLDAGDRSGVAGLDNGLDGKAQVSL</sequence>
<comment type="caution">
    <text evidence="7">The sequence shown here is derived from an EMBL/GenBank/DDBJ whole genome shotgun (WGS) entry which is preliminary data.</text>
</comment>
<dbReference type="OrthoDB" id="415825at2759"/>
<dbReference type="GO" id="GO:0071949">
    <property type="term" value="F:FAD binding"/>
    <property type="evidence" value="ECO:0007669"/>
    <property type="project" value="InterPro"/>
</dbReference>
<dbReference type="EMBL" id="AMGV01000006">
    <property type="protein sequence ID" value="KEF55919.1"/>
    <property type="molecule type" value="Genomic_DNA"/>
</dbReference>
<dbReference type="InterPro" id="IPR036318">
    <property type="entry name" value="FAD-bd_PCMH-like_sf"/>
</dbReference>
<evidence type="ECO:0000256" key="1">
    <source>
        <dbReference type="ARBA" id="ARBA00001974"/>
    </source>
</evidence>
<dbReference type="InterPro" id="IPR016169">
    <property type="entry name" value="FAD-bd_PCMH_sub2"/>
</dbReference>
<dbReference type="InterPro" id="IPR050416">
    <property type="entry name" value="FAD-linked_Oxidoreductase"/>
</dbReference>